<reference evidence="1" key="1">
    <citation type="submission" date="2020-03" db="EMBL/GenBank/DDBJ databases">
        <title>A mixture of massive structural variations and highly conserved coding sequences in Ustilaginoidea virens genome.</title>
        <authorList>
            <person name="Zhang K."/>
            <person name="Zhao Z."/>
            <person name="Zhang Z."/>
            <person name="Li Y."/>
            <person name="Hsiang T."/>
            <person name="Sun W."/>
        </authorList>
    </citation>
    <scope>NUCLEOTIDE SEQUENCE</scope>
    <source>
        <strain evidence="1">UV-8b</strain>
    </source>
</reference>
<dbReference type="RefSeq" id="XP_042993449.1">
    <property type="nucleotide sequence ID" value="XM_043137515.1"/>
</dbReference>
<sequence length="106" mass="11725">MTARALGTYDGGIPEPYTYSCYGKQCPWPGSSCPSSSLPRLARNKPGCYMQCQPWTLLREPVTDTTGTSPIRHASQLQPAAGSWAYPLPPRAVVGDPRLWQHLRHQ</sequence>
<evidence type="ECO:0000313" key="1">
    <source>
        <dbReference type="EMBL" id="QUC15776.1"/>
    </source>
</evidence>
<keyword evidence="2" id="KW-1185">Reference proteome</keyword>
<protein>
    <submittedName>
        <fullName evidence="1">Uncharacterized protein</fullName>
    </submittedName>
</protein>
<gene>
    <name evidence="1" type="ORF">UV8b_00017</name>
</gene>
<accession>A0A8E5HI11</accession>
<dbReference type="GeneID" id="66060795"/>
<evidence type="ECO:0000313" key="2">
    <source>
        <dbReference type="Proteomes" id="UP000027002"/>
    </source>
</evidence>
<proteinExistence type="predicted"/>
<organism evidence="1 2">
    <name type="scientific">Ustilaginoidea virens</name>
    <name type="common">Rice false smut fungus</name>
    <name type="synonym">Villosiclava virens</name>
    <dbReference type="NCBI Taxonomy" id="1159556"/>
    <lineage>
        <taxon>Eukaryota</taxon>
        <taxon>Fungi</taxon>
        <taxon>Dikarya</taxon>
        <taxon>Ascomycota</taxon>
        <taxon>Pezizomycotina</taxon>
        <taxon>Sordariomycetes</taxon>
        <taxon>Hypocreomycetidae</taxon>
        <taxon>Hypocreales</taxon>
        <taxon>Clavicipitaceae</taxon>
        <taxon>Ustilaginoidea</taxon>
    </lineage>
</organism>
<name>A0A8E5HI11_USTVR</name>
<dbReference type="Proteomes" id="UP000027002">
    <property type="component" value="Chromosome 1"/>
</dbReference>
<dbReference type="KEGG" id="uvi:66060795"/>
<dbReference type="AlphaFoldDB" id="A0A8E5HI11"/>
<dbReference type="EMBL" id="CP072753">
    <property type="protein sequence ID" value="QUC15776.1"/>
    <property type="molecule type" value="Genomic_DNA"/>
</dbReference>